<dbReference type="KEGG" id="lar:lam_923"/>
<dbReference type="EMBL" id="CP006604">
    <property type="protein sequence ID" value="AHA28256.1"/>
    <property type="molecule type" value="Genomic_DNA"/>
</dbReference>
<organism evidence="1 2">
    <name type="scientific">Candidatus Liberibacter americanus str. Sao Paulo</name>
    <dbReference type="NCBI Taxonomy" id="1261131"/>
    <lineage>
        <taxon>Bacteria</taxon>
        <taxon>Pseudomonadati</taxon>
        <taxon>Pseudomonadota</taxon>
        <taxon>Alphaproteobacteria</taxon>
        <taxon>Hyphomicrobiales</taxon>
        <taxon>Rhizobiaceae</taxon>
        <taxon>Liberibacter</taxon>
    </lineage>
</organism>
<dbReference type="HOGENOM" id="CLU_2750240_0_0_5"/>
<evidence type="ECO:0000313" key="1">
    <source>
        <dbReference type="EMBL" id="AHA28256.1"/>
    </source>
</evidence>
<keyword evidence="2" id="KW-1185">Reference proteome</keyword>
<gene>
    <name evidence="1" type="ORF">lam_923</name>
</gene>
<proteinExistence type="predicted"/>
<dbReference type="AlphaFoldDB" id="U6B8T0"/>
<reference evidence="1 2" key="1">
    <citation type="journal article" date="2014" name="Mol. Plant Microbe Interact.">
        <title>The complete genome sequence of Candidatus Liberibacter americanus, associated with citrus Huanglongbing.</title>
        <authorList>
            <person name="Wulff N.A."/>
            <person name="Zhang S."/>
            <person name="Setubal J.C."/>
            <person name="Almeida N.F."/>
            <person name="Martins E.C."/>
            <person name="Harakava R."/>
            <person name="Kumar D."/>
            <person name="Rangel L.T."/>
            <person name="Foissac X."/>
            <person name="Bove J."/>
            <person name="Gabriel D.W."/>
        </authorList>
    </citation>
    <scope>NUCLEOTIDE SEQUENCE [LARGE SCALE GENOMIC DNA]</scope>
    <source>
        <strain evidence="1 2">Sao Paulo</strain>
    </source>
</reference>
<protein>
    <submittedName>
        <fullName evidence="1">Uncharacterized protein</fullName>
    </submittedName>
</protein>
<accession>U6B8T0</accession>
<sequence>MVNKILFLKSLAFENDERLRFETNCSTADAINSISLLKKSHNNSKLDSFDAKKTSKYKKKKISLKNISLQ</sequence>
<evidence type="ECO:0000313" key="2">
    <source>
        <dbReference type="Proteomes" id="UP000017862"/>
    </source>
</evidence>
<dbReference type="Proteomes" id="UP000017862">
    <property type="component" value="Chromosome"/>
</dbReference>
<name>U6B8T0_9HYPH</name>